<keyword evidence="3" id="KW-0812">Transmembrane</keyword>
<protein>
    <recommendedName>
        <fullName evidence="10">Short-chain dehydrogenase/reductase 3</fullName>
    </recommendedName>
    <alternativeName>
        <fullName evidence="11">Retinal short-chain dehydrogenase/reductase 1</fullName>
    </alternativeName>
</protein>
<dbReference type="GO" id="GO:0016020">
    <property type="term" value="C:membrane"/>
    <property type="evidence" value="ECO:0007669"/>
    <property type="project" value="UniProtKB-SubCell"/>
</dbReference>
<evidence type="ECO:0000256" key="8">
    <source>
        <dbReference type="ARBA" id="ARBA00023136"/>
    </source>
</evidence>
<evidence type="ECO:0000256" key="12">
    <source>
        <dbReference type="RuleBase" id="RU000363"/>
    </source>
</evidence>
<dbReference type="AlphaFoldDB" id="A0A1I7RJR5"/>
<evidence type="ECO:0000256" key="11">
    <source>
        <dbReference type="ARBA" id="ARBA00082544"/>
    </source>
</evidence>
<dbReference type="PANTHER" id="PTHR24322">
    <property type="entry name" value="PKSB"/>
    <property type="match status" value="1"/>
</dbReference>
<organism evidence="13 14">
    <name type="scientific">Bursaphelenchus xylophilus</name>
    <name type="common">Pinewood nematode worm</name>
    <name type="synonym">Aphelenchoides xylophilus</name>
    <dbReference type="NCBI Taxonomy" id="6326"/>
    <lineage>
        <taxon>Eukaryota</taxon>
        <taxon>Metazoa</taxon>
        <taxon>Ecdysozoa</taxon>
        <taxon>Nematoda</taxon>
        <taxon>Chromadorea</taxon>
        <taxon>Rhabditida</taxon>
        <taxon>Tylenchina</taxon>
        <taxon>Tylenchomorpha</taxon>
        <taxon>Aphelenchoidea</taxon>
        <taxon>Aphelenchoididae</taxon>
        <taxon>Bursaphelenchus</taxon>
    </lineage>
</organism>
<dbReference type="PANTHER" id="PTHR24322:SF736">
    <property type="entry name" value="RETINOL DEHYDROGENASE 10"/>
    <property type="match status" value="1"/>
</dbReference>
<dbReference type="FunFam" id="3.40.50.720:FF:000131">
    <property type="entry name" value="Short-chain dehydrogenase/reductase 3"/>
    <property type="match status" value="1"/>
</dbReference>
<evidence type="ECO:0000256" key="2">
    <source>
        <dbReference type="ARBA" id="ARBA00006484"/>
    </source>
</evidence>
<dbReference type="WBParaSite" id="BXY_0094700.1">
    <property type="protein sequence ID" value="BXY_0094700.1"/>
    <property type="gene ID" value="BXY_0094700"/>
</dbReference>
<evidence type="ECO:0000256" key="5">
    <source>
        <dbReference type="ARBA" id="ARBA00022989"/>
    </source>
</evidence>
<keyword evidence="8" id="KW-0472">Membrane</keyword>
<dbReference type="InterPro" id="IPR036291">
    <property type="entry name" value="NAD(P)-bd_dom_sf"/>
</dbReference>
<reference evidence="14" key="1">
    <citation type="submission" date="2016-11" db="UniProtKB">
        <authorList>
            <consortium name="WormBaseParasite"/>
        </authorList>
    </citation>
    <scope>IDENTIFICATION</scope>
</reference>
<evidence type="ECO:0000256" key="4">
    <source>
        <dbReference type="ARBA" id="ARBA00022857"/>
    </source>
</evidence>
<keyword evidence="6" id="KW-0560">Oxidoreductase</keyword>
<evidence type="ECO:0000256" key="10">
    <source>
        <dbReference type="ARBA" id="ARBA00068717"/>
    </source>
</evidence>
<dbReference type="Pfam" id="PF00106">
    <property type="entry name" value="adh_short"/>
    <property type="match status" value="1"/>
</dbReference>
<comment type="function">
    <text evidence="9">Catalyzes the reduction of all-trans-retinal to all-trans-retinol in the presence of NADPH.</text>
</comment>
<evidence type="ECO:0000256" key="6">
    <source>
        <dbReference type="ARBA" id="ARBA00023002"/>
    </source>
</evidence>
<evidence type="ECO:0000256" key="9">
    <source>
        <dbReference type="ARBA" id="ARBA00059620"/>
    </source>
</evidence>
<keyword evidence="7" id="KW-0443">Lipid metabolism</keyword>
<dbReference type="eggNOG" id="KOG1201">
    <property type="taxonomic scope" value="Eukaryota"/>
</dbReference>
<evidence type="ECO:0000256" key="7">
    <source>
        <dbReference type="ARBA" id="ARBA00023098"/>
    </source>
</evidence>
<evidence type="ECO:0000313" key="14">
    <source>
        <dbReference type="WBParaSite" id="BXY_0094700.1"/>
    </source>
</evidence>
<evidence type="ECO:0000256" key="1">
    <source>
        <dbReference type="ARBA" id="ARBA00004141"/>
    </source>
</evidence>
<dbReference type="Gene3D" id="3.40.50.720">
    <property type="entry name" value="NAD(P)-binding Rossmann-like Domain"/>
    <property type="match status" value="1"/>
</dbReference>
<dbReference type="InterPro" id="IPR002347">
    <property type="entry name" value="SDR_fam"/>
</dbReference>
<dbReference type="Proteomes" id="UP000095284">
    <property type="component" value="Unplaced"/>
</dbReference>
<comment type="similarity">
    <text evidence="2 12">Belongs to the short-chain dehydrogenases/reductases (SDR) family.</text>
</comment>
<keyword evidence="5" id="KW-1133">Transmembrane helix</keyword>
<proteinExistence type="inferred from homology"/>
<dbReference type="PRINTS" id="PR00080">
    <property type="entry name" value="SDRFAMILY"/>
</dbReference>
<evidence type="ECO:0000313" key="13">
    <source>
        <dbReference type="Proteomes" id="UP000095284"/>
    </source>
</evidence>
<dbReference type="SUPFAM" id="SSF51735">
    <property type="entry name" value="NAD(P)-binding Rossmann-fold domains"/>
    <property type="match status" value="1"/>
</dbReference>
<dbReference type="GO" id="GO:0052650">
    <property type="term" value="F:all-trans-retinol dehydrogenase (NADP+) activity"/>
    <property type="evidence" value="ECO:0007669"/>
    <property type="project" value="UniProtKB-ARBA"/>
</dbReference>
<accession>A0A1I7RJR5</accession>
<evidence type="ECO:0000256" key="3">
    <source>
        <dbReference type="ARBA" id="ARBA00022692"/>
    </source>
</evidence>
<keyword evidence="4" id="KW-0521">NADP</keyword>
<dbReference type="PRINTS" id="PR00081">
    <property type="entry name" value="GDHRDH"/>
</dbReference>
<comment type="subcellular location">
    <subcellularLocation>
        <location evidence="1">Membrane</location>
        <topology evidence="1">Multi-pass membrane protein</topology>
    </subcellularLocation>
</comment>
<sequence>MGRDEGVNLEFVGKFIGWLLYTIWLGFYNTFVPYSWKTKKRLTSKKVLITGGASGIGAACAKLLVEEGCQVAIWDIHEENLANIHRELEKTGYTIYTQKVDLSNESEILKACDDLKERFGDVDILFNNAGLGNASSFLQSNTETMKYIFDVNIFAHMHIVRQLLPRMIEKGEGHIVATSSFGGICALGEFVDYSTTKFAVRGFMEALNNQLELQGVSGIEFTTVFPGYVRTPIWKEFNPGKQYIPVIDADEMAEEIVRGIKLNQKEVIYPKRLTWIMIAKAILPLNVQRSLLLHKFCWS</sequence>
<name>A0A1I7RJR5_BURXY</name>